<comment type="caution">
    <text evidence="1">The sequence shown here is derived from an EMBL/GenBank/DDBJ whole genome shotgun (WGS) entry which is preliminary data.</text>
</comment>
<gene>
    <name evidence="1" type="ORF">TKK_019961</name>
</gene>
<accession>A0ABD2VUW6</accession>
<dbReference type="AlphaFoldDB" id="A0ABD2VUW6"/>
<evidence type="ECO:0000313" key="1">
    <source>
        <dbReference type="EMBL" id="KAL3384161.1"/>
    </source>
</evidence>
<proteinExistence type="predicted"/>
<reference evidence="1 2" key="1">
    <citation type="journal article" date="2024" name="bioRxiv">
        <title>A reference genome for Trichogramma kaykai: A tiny desert-dwelling parasitoid wasp with competing sex-ratio distorters.</title>
        <authorList>
            <person name="Culotta J."/>
            <person name="Lindsey A.R."/>
        </authorList>
    </citation>
    <scope>NUCLEOTIDE SEQUENCE [LARGE SCALE GENOMIC DNA]</scope>
    <source>
        <strain evidence="1 2">KSX58</strain>
    </source>
</reference>
<organism evidence="1 2">
    <name type="scientific">Trichogramma kaykai</name>
    <dbReference type="NCBI Taxonomy" id="54128"/>
    <lineage>
        <taxon>Eukaryota</taxon>
        <taxon>Metazoa</taxon>
        <taxon>Ecdysozoa</taxon>
        <taxon>Arthropoda</taxon>
        <taxon>Hexapoda</taxon>
        <taxon>Insecta</taxon>
        <taxon>Pterygota</taxon>
        <taxon>Neoptera</taxon>
        <taxon>Endopterygota</taxon>
        <taxon>Hymenoptera</taxon>
        <taxon>Apocrita</taxon>
        <taxon>Proctotrupomorpha</taxon>
        <taxon>Chalcidoidea</taxon>
        <taxon>Trichogrammatidae</taxon>
        <taxon>Trichogramma</taxon>
    </lineage>
</organism>
<name>A0ABD2VUW6_9HYME</name>
<sequence length="116" mass="13563">MPNLFWFHEQTNMNTHGHAAVVPEIVENLEHQSFKAIIRNVFQLCTRDQRENAELSSAAATATMNTSLRLGINTQLLQSRRQFNFHDRTTRRQRTKQLTINRTRPTCIYLYISMGD</sequence>
<dbReference type="Proteomes" id="UP001627154">
    <property type="component" value="Unassembled WGS sequence"/>
</dbReference>
<keyword evidence="2" id="KW-1185">Reference proteome</keyword>
<dbReference type="EMBL" id="JBJJXI010000177">
    <property type="protein sequence ID" value="KAL3384161.1"/>
    <property type="molecule type" value="Genomic_DNA"/>
</dbReference>
<evidence type="ECO:0000313" key="2">
    <source>
        <dbReference type="Proteomes" id="UP001627154"/>
    </source>
</evidence>
<protein>
    <submittedName>
        <fullName evidence="1">Uncharacterized protein</fullName>
    </submittedName>
</protein>